<gene>
    <name evidence="4" type="ORF">V144x_46740</name>
</gene>
<organism evidence="4 5">
    <name type="scientific">Gimesia aquarii</name>
    <dbReference type="NCBI Taxonomy" id="2527964"/>
    <lineage>
        <taxon>Bacteria</taxon>
        <taxon>Pseudomonadati</taxon>
        <taxon>Planctomycetota</taxon>
        <taxon>Planctomycetia</taxon>
        <taxon>Planctomycetales</taxon>
        <taxon>Planctomycetaceae</taxon>
        <taxon>Gimesia</taxon>
    </lineage>
</organism>
<dbReference type="InterPro" id="IPR001330">
    <property type="entry name" value="Prenyltrans"/>
</dbReference>
<dbReference type="Gene3D" id="1.50.10.20">
    <property type="match status" value="2"/>
</dbReference>
<evidence type="ECO:0000313" key="5">
    <source>
        <dbReference type="Proteomes" id="UP000318704"/>
    </source>
</evidence>
<evidence type="ECO:0000259" key="3">
    <source>
        <dbReference type="Pfam" id="PF00432"/>
    </source>
</evidence>
<dbReference type="EMBL" id="CP037920">
    <property type="protein sequence ID" value="QDT99164.1"/>
    <property type="molecule type" value="Genomic_DNA"/>
</dbReference>
<evidence type="ECO:0000256" key="2">
    <source>
        <dbReference type="SAM" id="SignalP"/>
    </source>
</evidence>
<feature type="domain" description="Prenyltransferase alpha-alpha toroid" evidence="3">
    <location>
        <begin position="276"/>
        <end position="335"/>
    </location>
</feature>
<proteinExistence type="predicted"/>
<dbReference type="KEGG" id="gaw:V144x_46740"/>
<sequence length="346" mass="38388" precursor="true">MMRWLIVCIVLVFSVSTQTRCWAQELDQQKKQLDEGIQRAIQFLSISQQPSGAWSFNSYGESTAATSLAIMAFMAAGYVPEEGPYGEQMNKGIDWVLSHQAANGLVVHHKSHGPMYSHGISTLMLAEVAGMLKGEREKKCRQVLERAVKVIISAQDVAKDKRNAGGWRYSQTSKDSDLSVTGWQLLALRAAKNIGCDISADHIDRAVAYVRHCRGRNNVGFAYQPGGAPSATRTGTGILALEICGKHHTRDALEAGDYLVQHPLRPDEFYYYYGAYYCSVGMFKMGGEYWKKTRAAIIPQLLEMQKHDGSWLATKGSEKGAGKVYSTSLAVLALAVEYQYLPIYQR</sequence>
<dbReference type="Proteomes" id="UP000318704">
    <property type="component" value="Chromosome"/>
</dbReference>
<keyword evidence="1" id="KW-0677">Repeat</keyword>
<dbReference type="AlphaFoldDB" id="A0A517W1N3"/>
<accession>A0A517W1N3</accession>
<dbReference type="RefSeq" id="WP_197998585.1">
    <property type="nucleotide sequence ID" value="NZ_CP037920.1"/>
</dbReference>
<protein>
    <recommendedName>
        <fullName evidence="3">Prenyltransferase alpha-alpha toroid domain-containing protein</fullName>
    </recommendedName>
</protein>
<dbReference type="SUPFAM" id="SSF48239">
    <property type="entry name" value="Terpenoid cyclases/Protein prenyltransferases"/>
    <property type="match status" value="1"/>
</dbReference>
<keyword evidence="2" id="KW-0732">Signal</keyword>
<reference evidence="4 5" key="1">
    <citation type="submission" date="2019-03" db="EMBL/GenBank/DDBJ databases">
        <title>Deep-cultivation of Planctomycetes and their phenomic and genomic characterization uncovers novel biology.</title>
        <authorList>
            <person name="Wiegand S."/>
            <person name="Jogler M."/>
            <person name="Boedeker C."/>
            <person name="Pinto D."/>
            <person name="Vollmers J."/>
            <person name="Rivas-Marin E."/>
            <person name="Kohn T."/>
            <person name="Peeters S.H."/>
            <person name="Heuer A."/>
            <person name="Rast P."/>
            <person name="Oberbeckmann S."/>
            <person name="Bunk B."/>
            <person name="Jeske O."/>
            <person name="Meyerdierks A."/>
            <person name="Storesund J.E."/>
            <person name="Kallscheuer N."/>
            <person name="Luecker S."/>
            <person name="Lage O.M."/>
            <person name="Pohl T."/>
            <person name="Merkel B.J."/>
            <person name="Hornburger P."/>
            <person name="Mueller R.-W."/>
            <person name="Bruemmer F."/>
            <person name="Labrenz M."/>
            <person name="Spormann A.M."/>
            <person name="Op den Camp H."/>
            <person name="Overmann J."/>
            <person name="Amann R."/>
            <person name="Jetten M.S.M."/>
            <person name="Mascher T."/>
            <person name="Medema M.H."/>
            <person name="Devos D.P."/>
            <person name="Kaster A.-K."/>
            <person name="Ovreas L."/>
            <person name="Rohde M."/>
            <person name="Galperin M.Y."/>
            <person name="Jogler C."/>
        </authorList>
    </citation>
    <scope>NUCLEOTIDE SEQUENCE [LARGE SCALE GENOMIC DNA]</scope>
    <source>
        <strain evidence="4 5">V144</strain>
    </source>
</reference>
<feature type="domain" description="Prenyltransferase alpha-alpha toroid" evidence="3">
    <location>
        <begin position="91"/>
        <end position="262"/>
    </location>
</feature>
<dbReference type="InterPro" id="IPR008930">
    <property type="entry name" value="Terpenoid_cyclase/PrenylTrfase"/>
</dbReference>
<feature type="signal peptide" evidence="2">
    <location>
        <begin position="1"/>
        <end position="23"/>
    </location>
</feature>
<name>A0A517W1N3_9PLAN</name>
<evidence type="ECO:0000256" key="1">
    <source>
        <dbReference type="ARBA" id="ARBA00022737"/>
    </source>
</evidence>
<dbReference type="CDD" id="cd00688">
    <property type="entry name" value="ISOPREN_C2_like"/>
    <property type="match status" value="1"/>
</dbReference>
<evidence type="ECO:0000313" key="4">
    <source>
        <dbReference type="EMBL" id="QDT99164.1"/>
    </source>
</evidence>
<dbReference type="Pfam" id="PF00432">
    <property type="entry name" value="Prenyltrans"/>
    <property type="match status" value="2"/>
</dbReference>
<dbReference type="GO" id="GO:0003824">
    <property type="term" value="F:catalytic activity"/>
    <property type="evidence" value="ECO:0007669"/>
    <property type="project" value="InterPro"/>
</dbReference>
<feature type="chain" id="PRO_5022234415" description="Prenyltransferase alpha-alpha toroid domain-containing protein" evidence="2">
    <location>
        <begin position="24"/>
        <end position="346"/>
    </location>
</feature>